<dbReference type="GO" id="GO:0003700">
    <property type="term" value="F:DNA-binding transcription factor activity"/>
    <property type="evidence" value="ECO:0007669"/>
    <property type="project" value="InterPro"/>
</dbReference>
<dbReference type="PROSITE" id="PS01124">
    <property type="entry name" value="HTH_ARAC_FAMILY_2"/>
    <property type="match status" value="1"/>
</dbReference>
<dbReference type="SMART" id="SM00342">
    <property type="entry name" value="HTH_ARAC"/>
    <property type="match status" value="1"/>
</dbReference>
<keyword evidence="3" id="KW-0804">Transcription</keyword>
<dbReference type="PANTHER" id="PTHR46796">
    <property type="entry name" value="HTH-TYPE TRANSCRIPTIONAL ACTIVATOR RHAS-RELATED"/>
    <property type="match status" value="1"/>
</dbReference>
<keyword evidence="2" id="KW-0238">DNA-binding</keyword>
<dbReference type="InterPro" id="IPR009057">
    <property type="entry name" value="Homeodomain-like_sf"/>
</dbReference>
<dbReference type="InterPro" id="IPR037923">
    <property type="entry name" value="HTH-like"/>
</dbReference>
<dbReference type="InterPro" id="IPR018060">
    <property type="entry name" value="HTH_AraC"/>
</dbReference>
<organism evidence="5 6">
    <name type="scientific">Halalkalibacter alkaliphilus</name>
    <dbReference type="NCBI Taxonomy" id="2917993"/>
    <lineage>
        <taxon>Bacteria</taxon>
        <taxon>Bacillati</taxon>
        <taxon>Bacillota</taxon>
        <taxon>Bacilli</taxon>
        <taxon>Bacillales</taxon>
        <taxon>Bacillaceae</taxon>
        <taxon>Halalkalibacter</taxon>
    </lineage>
</organism>
<dbReference type="EMBL" id="JAKRYL010000003">
    <property type="protein sequence ID" value="MCL7746200.1"/>
    <property type="molecule type" value="Genomic_DNA"/>
</dbReference>
<dbReference type="GO" id="GO:0043565">
    <property type="term" value="F:sequence-specific DNA binding"/>
    <property type="evidence" value="ECO:0007669"/>
    <property type="project" value="InterPro"/>
</dbReference>
<accession>A0A9X2A002</accession>
<dbReference type="AlphaFoldDB" id="A0A9X2A002"/>
<dbReference type="PANTHER" id="PTHR46796:SF6">
    <property type="entry name" value="ARAC SUBFAMILY"/>
    <property type="match status" value="1"/>
</dbReference>
<evidence type="ECO:0000256" key="1">
    <source>
        <dbReference type="ARBA" id="ARBA00023015"/>
    </source>
</evidence>
<sequence>MNYYIPNVEPGLKTKKGLYFYEPSELTKKLYFYVLWGGEYIVDAPYSIRRDYMDSFLIFFIKRGSMHFHYLDQSFVAKQGDIVLLDCKEKNNYHVTEEAEFQFIHFSGKGTQDLYNEIYQRQGCLFTLPSDKNNLPNILSLLASNQEIDFNISLEIYELLGNLLESTRNTFESRDANMAKVPPEIQAALTHINENFSSKITIEKLSEISNLSTSHFCRTFKKYMGTSPYQYILNYRLIQAKNLLVQTNLSVEQISEDCGFYGIGHFIKAFSKSTGGMTPGKFRKVCF</sequence>
<proteinExistence type="predicted"/>
<gene>
    <name evidence="5" type="ORF">MF646_03620</name>
</gene>
<feature type="domain" description="HTH araC/xylS-type" evidence="4">
    <location>
        <begin position="186"/>
        <end position="285"/>
    </location>
</feature>
<name>A0A9X2A002_9BACI</name>
<keyword evidence="6" id="KW-1185">Reference proteome</keyword>
<evidence type="ECO:0000259" key="4">
    <source>
        <dbReference type="PROSITE" id="PS01124"/>
    </source>
</evidence>
<keyword evidence="1" id="KW-0805">Transcription regulation</keyword>
<dbReference type="RefSeq" id="WP_250095128.1">
    <property type="nucleotide sequence ID" value="NZ_JAKRYL010000003.1"/>
</dbReference>
<evidence type="ECO:0000256" key="2">
    <source>
        <dbReference type="ARBA" id="ARBA00023125"/>
    </source>
</evidence>
<dbReference type="SUPFAM" id="SSF51215">
    <property type="entry name" value="Regulatory protein AraC"/>
    <property type="match status" value="1"/>
</dbReference>
<dbReference type="Proteomes" id="UP001139150">
    <property type="component" value="Unassembled WGS sequence"/>
</dbReference>
<dbReference type="Pfam" id="PF12833">
    <property type="entry name" value="HTH_18"/>
    <property type="match status" value="1"/>
</dbReference>
<dbReference type="SUPFAM" id="SSF46689">
    <property type="entry name" value="Homeodomain-like"/>
    <property type="match status" value="2"/>
</dbReference>
<dbReference type="InterPro" id="IPR050204">
    <property type="entry name" value="AraC_XylS_family_regulators"/>
</dbReference>
<dbReference type="Gene3D" id="1.10.10.60">
    <property type="entry name" value="Homeodomain-like"/>
    <property type="match status" value="2"/>
</dbReference>
<reference evidence="5" key="1">
    <citation type="submission" date="2022-02" db="EMBL/GenBank/DDBJ databases">
        <title>Halalkalibacter sp. nov. isolated from Lonar Lake, India.</title>
        <authorList>
            <person name="Joshi A."/>
            <person name="Thite S."/>
            <person name="Lodha T."/>
        </authorList>
    </citation>
    <scope>NUCLEOTIDE SEQUENCE</scope>
    <source>
        <strain evidence="5">MEB205</strain>
    </source>
</reference>
<evidence type="ECO:0000313" key="5">
    <source>
        <dbReference type="EMBL" id="MCL7746200.1"/>
    </source>
</evidence>
<evidence type="ECO:0000256" key="3">
    <source>
        <dbReference type="ARBA" id="ARBA00023163"/>
    </source>
</evidence>
<comment type="caution">
    <text evidence="5">The sequence shown here is derived from an EMBL/GenBank/DDBJ whole genome shotgun (WGS) entry which is preliminary data.</text>
</comment>
<evidence type="ECO:0000313" key="6">
    <source>
        <dbReference type="Proteomes" id="UP001139150"/>
    </source>
</evidence>
<protein>
    <submittedName>
        <fullName evidence="5">AraC family transcriptional regulator</fullName>
    </submittedName>
</protein>